<sequence>MWKKISLIIFICIPTILLAQSFEIVQKPIIWNEDRERLSLEYLRDRHGMIQDRATIVPAMVVVHWTANNSVEKTFDLFNPVELPGRPELTKASKLNVSSQYVIDRDGTIYQFLADTTFARHTIGLNYCAIGIENIGSERNPLTKEQLIANEKLIRSLVKKYPIKYMLGHVEYYQLRETSVWKEADPNYITFKIDPGHVFMYKLRKRLKDLKLQEKLF</sequence>
<evidence type="ECO:0000256" key="2">
    <source>
        <dbReference type="ARBA" id="ARBA00011901"/>
    </source>
</evidence>
<evidence type="ECO:0000313" key="6">
    <source>
        <dbReference type="EMBL" id="TJY68772.1"/>
    </source>
</evidence>
<protein>
    <recommendedName>
        <fullName evidence="2">N-acetylmuramoyl-L-alanine amidase</fullName>
        <ecNumber evidence="2">3.5.1.28</ecNumber>
    </recommendedName>
</protein>
<comment type="catalytic activity">
    <reaction evidence="1">
        <text>Hydrolyzes the link between N-acetylmuramoyl residues and L-amino acid residues in certain cell-wall glycopeptides.</text>
        <dbReference type="EC" id="3.5.1.28"/>
    </reaction>
</comment>
<dbReference type="GO" id="GO:0009254">
    <property type="term" value="P:peptidoglycan turnover"/>
    <property type="evidence" value="ECO:0007669"/>
    <property type="project" value="TreeGrafter"/>
</dbReference>
<evidence type="ECO:0000259" key="5">
    <source>
        <dbReference type="Pfam" id="PF01510"/>
    </source>
</evidence>
<keyword evidence="4" id="KW-0961">Cell wall biogenesis/degradation</keyword>
<dbReference type="GO" id="GO:0071555">
    <property type="term" value="P:cell wall organization"/>
    <property type="evidence" value="ECO:0007669"/>
    <property type="project" value="UniProtKB-KW"/>
</dbReference>
<dbReference type="AlphaFoldDB" id="A0A4U0HDN1"/>
<dbReference type="InterPro" id="IPR002502">
    <property type="entry name" value="Amidase_domain"/>
</dbReference>
<comment type="caution">
    <text evidence="6">The sequence shown here is derived from an EMBL/GenBank/DDBJ whole genome shotgun (WGS) entry which is preliminary data.</text>
</comment>
<name>A0A4U0HDN1_9SPHI</name>
<keyword evidence="3" id="KW-0378">Hydrolase</keyword>
<dbReference type="InterPro" id="IPR051206">
    <property type="entry name" value="NAMLAA_amidase_2"/>
</dbReference>
<dbReference type="OrthoDB" id="9794842at2"/>
<keyword evidence="7" id="KW-1185">Reference proteome</keyword>
<evidence type="ECO:0000313" key="7">
    <source>
        <dbReference type="Proteomes" id="UP000309872"/>
    </source>
</evidence>
<organism evidence="6 7">
    <name type="scientific">Sphingobacterium alkalisoli</name>
    <dbReference type="NCBI Taxonomy" id="1874115"/>
    <lineage>
        <taxon>Bacteria</taxon>
        <taxon>Pseudomonadati</taxon>
        <taxon>Bacteroidota</taxon>
        <taxon>Sphingobacteriia</taxon>
        <taxon>Sphingobacteriales</taxon>
        <taxon>Sphingobacteriaceae</taxon>
        <taxon>Sphingobacterium</taxon>
    </lineage>
</organism>
<dbReference type="Gene3D" id="3.40.80.10">
    <property type="entry name" value="Peptidoglycan recognition protein-like"/>
    <property type="match status" value="1"/>
</dbReference>
<dbReference type="Pfam" id="PF01510">
    <property type="entry name" value="Amidase_2"/>
    <property type="match status" value="1"/>
</dbReference>
<evidence type="ECO:0000256" key="4">
    <source>
        <dbReference type="ARBA" id="ARBA00023316"/>
    </source>
</evidence>
<dbReference type="SUPFAM" id="SSF55846">
    <property type="entry name" value="N-acetylmuramoyl-L-alanine amidase-like"/>
    <property type="match status" value="1"/>
</dbReference>
<accession>A0A4U0HDN1</accession>
<dbReference type="EC" id="3.5.1.28" evidence="2"/>
<gene>
    <name evidence="6" type="ORF">FAZ19_02490</name>
</gene>
<dbReference type="PANTHER" id="PTHR30417:SF1">
    <property type="entry name" value="N-ACETYLMURAMOYL-L-ALANINE AMIDASE AMID"/>
    <property type="match status" value="1"/>
</dbReference>
<dbReference type="CDD" id="cd06583">
    <property type="entry name" value="PGRP"/>
    <property type="match status" value="1"/>
</dbReference>
<dbReference type="PANTHER" id="PTHR30417">
    <property type="entry name" value="N-ACETYLMURAMOYL-L-ALANINE AMIDASE AMID"/>
    <property type="match status" value="1"/>
</dbReference>
<proteinExistence type="predicted"/>
<dbReference type="EMBL" id="SUKA01000001">
    <property type="protein sequence ID" value="TJY68772.1"/>
    <property type="molecule type" value="Genomic_DNA"/>
</dbReference>
<evidence type="ECO:0000256" key="3">
    <source>
        <dbReference type="ARBA" id="ARBA00022801"/>
    </source>
</evidence>
<reference evidence="6 7" key="1">
    <citation type="submission" date="2019-04" db="EMBL/GenBank/DDBJ databases">
        <title>Sphingobacterium olei sp. nov., isolated from oil-contaminated soil.</title>
        <authorList>
            <person name="Liu B."/>
        </authorList>
    </citation>
    <scope>NUCLEOTIDE SEQUENCE [LARGE SCALE GENOMIC DNA]</scope>
    <source>
        <strain evidence="6 7">Y3L14</strain>
    </source>
</reference>
<dbReference type="GO" id="GO:0009253">
    <property type="term" value="P:peptidoglycan catabolic process"/>
    <property type="evidence" value="ECO:0007669"/>
    <property type="project" value="InterPro"/>
</dbReference>
<evidence type="ECO:0000256" key="1">
    <source>
        <dbReference type="ARBA" id="ARBA00001561"/>
    </source>
</evidence>
<feature type="domain" description="N-acetylmuramoyl-L-alanine amidase" evidence="5">
    <location>
        <begin position="58"/>
        <end position="179"/>
    </location>
</feature>
<dbReference type="Proteomes" id="UP000309872">
    <property type="component" value="Unassembled WGS sequence"/>
</dbReference>
<dbReference type="InterPro" id="IPR036505">
    <property type="entry name" value="Amidase/PGRP_sf"/>
</dbReference>
<dbReference type="GO" id="GO:0008745">
    <property type="term" value="F:N-acetylmuramoyl-L-alanine amidase activity"/>
    <property type="evidence" value="ECO:0007669"/>
    <property type="project" value="UniProtKB-EC"/>
</dbReference>